<gene>
    <name evidence="3" type="ORF">N803_06275</name>
</gene>
<evidence type="ECO:0000256" key="1">
    <source>
        <dbReference type="SAM" id="MobiDB-lite"/>
    </source>
</evidence>
<dbReference type="Proteomes" id="UP000030011">
    <property type="component" value="Unassembled WGS sequence"/>
</dbReference>
<evidence type="ECO:0000256" key="2">
    <source>
        <dbReference type="SAM" id="SignalP"/>
    </source>
</evidence>
<evidence type="ECO:0000313" key="3">
    <source>
        <dbReference type="EMBL" id="KGN35473.1"/>
    </source>
</evidence>
<dbReference type="AlphaFoldDB" id="A0A0A0JEC9"/>
<accession>A0A0A0JEC9</accession>
<dbReference type="EMBL" id="AVPK01000020">
    <property type="protein sequence ID" value="KGN35473.1"/>
    <property type="molecule type" value="Genomic_DNA"/>
</dbReference>
<sequence length="177" mass="18338">MNTMTTTLRRTLACLAIAPLLALAGCGGDDATPREGTVTSEPTNSSSASASTTPTGPVTPEDALALGGLQLPSNANDATAERVDVAAMQWLEAYRVTFTAPRSNALQICQQAGLTGDVPSSGLTNADRELLGPAVEHVKGMRKCAGLWPDDTAWQRLAVVLPGDPTTVHVAVARMGR</sequence>
<proteinExistence type="predicted"/>
<keyword evidence="4" id="KW-1185">Reference proteome</keyword>
<feature type="signal peptide" evidence="2">
    <location>
        <begin position="1"/>
        <end position="24"/>
    </location>
</feature>
<comment type="caution">
    <text evidence="3">The sequence shown here is derived from an EMBL/GenBank/DDBJ whole genome shotgun (WGS) entry which is preliminary data.</text>
</comment>
<feature type="region of interest" description="Disordered" evidence="1">
    <location>
        <begin position="32"/>
        <end position="61"/>
    </location>
</feature>
<dbReference type="STRING" id="1385521.N803_06275"/>
<protein>
    <recommendedName>
        <fullName evidence="5">DUF732 domain-containing protein</fullName>
    </recommendedName>
</protein>
<name>A0A0A0JEC9_9MICO</name>
<organism evidence="3 4">
    <name type="scientific">Knoellia subterranea KCTC 19937</name>
    <dbReference type="NCBI Taxonomy" id="1385521"/>
    <lineage>
        <taxon>Bacteria</taxon>
        <taxon>Bacillati</taxon>
        <taxon>Actinomycetota</taxon>
        <taxon>Actinomycetes</taxon>
        <taxon>Micrococcales</taxon>
        <taxon>Intrasporangiaceae</taxon>
        <taxon>Knoellia</taxon>
    </lineage>
</organism>
<feature type="compositionally biased region" description="Low complexity" evidence="1">
    <location>
        <begin position="39"/>
        <end position="60"/>
    </location>
</feature>
<evidence type="ECO:0008006" key="5">
    <source>
        <dbReference type="Google" id="ProtNLM"/>
    </source>
</evidence>
<evidence type="ECO:0000313" key="4">
    <source>
        <dbReference type="Proteomes" id="UP000030011"/>
    </source>
</evidence>
<keyword evidence="2" id="KW-0732">Signal</keyword>
<feature type="chain" id="PRO_5038697356" description="DUF732 domain-containing protein" evidence="2">
    <location>
        <begin position="25"/>
        <end position="177"/>
    </location>
</feature>
<reference evidence="3 4" key="1">
    <citation type="submission" date="2013-08" db="EMBL/GenBank/DDBJ databases">
        <title>The genome sequence of Knoellia subterranea.</title>
        <authorList>
            <person name="Zhu W."/>
            <person name="Wang G."/>
        </authorList>
    </citation>
    <scope>NUCLEOTIDE SEQUENCE [LARGE SCALE GENOMIC DNA]</scope>
    <source>
        <strain evidence="3 4">KCTC 19937</strain>
    </source>
</reference>